<organism evidence="3 4">
    <name type="scientific">Malus domestica</name>
    <name type="common">Apple</name>
    <name type="synonym">Pyrus malus</name>
    <dbReference type="NCBI Taxonomy" id="3750"/>
    <lineage>
        <taxon>Eukaryota</taxon>
        <taxon>Viridiplantae</taxon>
        <taxon>Streptophyta</taxon>
        <taxon>Embryophyta</taxon>
        <taxon>Tracheophyta</taxon>
        <taxon>Spermatophyta</taxon>
        <taxon>Magnoliopsida</taxon>
        <taxon>eudicotyledons</taxon>
        <taxon>Gunneridae</taxon>
        <taxon>Pentapetalae</taxon>
        <taxon>rosids</taxon>
        <taxon>fabids</taxon>
        <taxon>Rosales</taxon>
        <taxon>Rosaceae</taxon>
        <taxon>Amygdaloideae</taxon>
        <taxon>Maleae</taxon>
        <taxon>Malus</taxon>
    </lineage>
</organism>
<dbReference type="PANTHER" id="PTHR32463">
    <property type="entry name" value="L-FUCOSE KINASE"/>
    <property type="match status" value="1"/>
</dbReference>
<reference evidence="3 4" key="1">
    <citation type="submission" date="2018-10" db="EMBL/GenBank/DDBJ databases">
        <title>A high-quality apple genome assembly.</title>
        <authorList>
            <person name="Hu J."/>
        </authorList>
    </citation>
    <scope>NUCLEOTIDE SEQUENCE [LARGE SCALE GENOMIC DNA]</scope>
    <source>
        <strain evidence="4">cv. HFTH1</strain>
        <tissue evidence="3">Young leaf</tissue>
    </source>
</reference>
<evidence type="ECO:0000313" key="4">
    <source>
        <dbReference type="Proteomes" id="UP000290289"/>
    </source>
</evidence>
<dbReference type="Gene3D" id="3.30.230.120">
    <property type="match status" value="1"/>
</dbReference>
<evidence type="ECO:0000256" key="1">
    <source>
        <dbReference type="ARBA" id="ARBA00022679"/>
    </source>
</evidence>
<dbReference type="PANTHER" id="PTHR32463:SF0">
    <property type="entry name" value="L-FUCOSE KINASE"/>
    <property type="match status" value="1"/>
</dbReference>
<dbReference type="AlphaFoldDB" id="A0A498KIZ7"/>
<comment type="caution">
    <text evidence="3">The sequence shown here is derived from an EMBL/GenBank/DDBJ whole genome shotgun (WGS) entry which is preliminary data.</text>
</comment>
<dbReference type="InterPro" id="IPR036554">
    <property type="entry name" value="GHMP_kinase_C_sf"/>
</dbReference>
<keyword evidence="1" id="KW-0808">Transferase</keyword>
<evidence type="ECO:0008006" key="5">
    <source>
        <dbReference type="Google" id="ProtNLM"/>
    </source>
</evidence>
<dbReference type="Proteomes" id="UP000290289">
    <property type="component" value="Chromosome 1"/>
</dbReference>
<sequence>MNCDIDDLGEIMLEAWRLYQELDPNCSDEFMDQLFRFAHPYCTGYKLMGVGGGGFALLLARDAKQAKELRHLPEQDSNFDVKVYNWNIFLDN</sequence>
<dbReference type="STRING" id="3750.A0A498KIZ7"/>
<evidence type="ECO:0000313" key="3">
    <source>
        <dbReference type="EMBL" id="RXI07678.1"/>
    </source>
</evidence>
<evidence type="ECO:0000256" key="2">
    <source>
        <dbReference type="ARBA" id="ARBA00022777"/>
    </source>
</evidence>
<keyword evidence="2" id="KW-0418">Kinase</keyword>
<dbReference type="GO" id="GO:0042352">
    <property type="term" value="P:GDP-L-fucose salvage"/>
    <property type="evidence" value="ECO:0007669"/>
    <property type="project" value="TreeGrafter"/>
</dbReference>
<protein>
    <recommendedName>
        <fullName evidence="5">GHMP kinase C-terminal domain-containing protein</fullName>
    </recommendedName>
</protein>
<proteinExistence type="predicted"/>
<dbReference type="GO" id="GO:0050201">
    <property type="term" value="F:fucokinase activity"/>
    <property type="evidence" value="ECO:0007669"/>
    <property type="project" value="TreeGrafter"/>
</dbReference>
<accession>A0A498KIZ7</accession>
<name>A0A498KIZ7_MALDO</name>
<dbReference type="InterPro" id="IPR052203">
    <property type="entry name" value="GHMP_Kinase-Related"/>
</dbReference>
<dbReference type="SMR" id="A0A498KIZ7"/>
<dbReference type="EMBL" id="RDQH01000327">
    <property type="protein sequence ID" value="RXI07678.1"/>
    <property type="molecule type" value="Genomic_DNA"/>
</dbReference>
<dbReference type="SUPFAM" id="SSF55060">
    <property type="entry name" value="GHMP Kinase, C-terminal domain"/>
    <property type="match status" value="1"/>
</dbReference>
<keyword evidence="4" id="KW-1185">Reference proteome</keyword>
<gene>
    <name evidence="3" type="ORF">DVH24_005451</name>
</gene>